<feature type="transmembrane region" description="Helical" evidence="13">
    <location>
        <begin position="89"/>
        <end position="112"/>
    </location>
</feature>
<evidence type="ECO:0000256" key="13">
    <source>
        <dbReference type="SAM" id="Phobius"/>
    </source>
</evidence>
<keyword evidence="4" id="KW-1003">Cell membrane</keyword>
<dbReference type="eggNOG" id="COG3038">
    <property type="taxonomic scope" value="Bacteria"/>
</dbReference>
<protein>
    <submittedName>
        <fullName evidence="15">Cytochrome B561, bacterial</fullName>
    </submittedName>
</protein>
<dbReference type="HOGENOM" id="CLU_095321_4_1_4"/>
<dbReference type="OrthoDB" id="8536275at2"/>
<evidence type="ECO:0000259" key="14">
    <source>
        <dbReference type="Pfam" id="PF01292"/>
    </source>
</evidence>
<dbReference type="InterPro" id="IPR011577">
    <property type="entry name" value="Cyt_b561_bac/Ni-Hgenase"/>
</dbReference>
<evidence type="ECO:0000256" key="4">
    <source>
        <dbReference type="ARBA" id="ARBA00022475"/>
    </source>
</evidence>
<dbReference type="GO" id="GO:0022904">
    <property type="term" value="P:respiratory electron transport chain"/>
    <property type="evidence" value="ECO:0007669"/>
    <property type="project" value="InterPro"/>
</dbReference>
<dbReference type="EMBL" id="CP000089">
    <property type="protein sequence ID" value="AAZ45760.1"/>
    <property type="molecule type" value="Genomic_DNA"/>
</dbReference>
<dbReference type="AlphaFoldDB" id="Q47HC1"/>
<dbReference type="Gene3D" id="1.20.950.20">
    <property type="entry name" value="Transmembrane di-heme cytochromes, Chain C"/>
    <property type="match status" value="1"/>
</dbReference>
<evidence type="ECO:0000256" key="9">
    <source>
        <dbReference type="ARBA" id="ARBA00022989"/>
    </source>
</evidence>
<gene>
    <name evidence="15" type="ordered locus">Daro_1004</name>
</gene>
<evidence type="ECO:0000313" key="15">
    <source>
        <dbReference type="EMBL" id="AAZ45760.1"/>
    </source>
</evidence>
<keyword evidence="7" id="KW-0479">Metal-binding</keyword>
<dbReference type="InterPro" id="IPR016174">
    <property type="entry name" value="Di-haem_cyt_TM"/>
</dbReference>
<feature type="domain" description="Cytochrome b561 bacterial/Ni-hydrogenase" evidence="14">
    <location>
        <begin position="5"/>
        <end position="172"/>
    </location>
</feature>
<evidence type="ECO:0000256" key="5">
    <source>
        <dbReference type="ARBA" id="ARBA00022617"/>
    </source>
</evidence>
<evidence type="ECO:0000256" key="1">
    <source>
        <dbReference type="ARBA" id="ARBA00001970"/>
    </source>
</evidence>
<comment type="subcellular location">
    <subcellularLocation>
        <location evidence="2">Cell membrane</location>
        <topology evidence="2">Multi-pass membrane protein</topology>
    </subcellularLocation>
</comment>
<comment type="cofactor">
    <cofactor evidence="1">
        <name>heme b</name>
        <dbReference type="ChEBI" id="CHEBI:60344"/>
    </cofactor>
</comment>
<evidence type="ECO:0000256" key="12">
    <source>
        <dbReference type="ARBA" id="ARBA00037975"/>
    </source>
</evidence>
<dbReference type="PANTHER" id="PTHR30529">
    <property type="entry name" value="CYTOCHROME B561"/>
    <property type="match status" value="1"/>
</dbReference>
<feature type="transmembrane region" description="Helical" evidence="13">
    <location>
        <begin position="7"/>
        <end position="26"/>
    </location>
</feature>
<proteinExistence type="inferred from homology"/>
<evidence type="ECO:0000256" key="8">
    <source>
        <dbReference type="ARBA" id="ARBA00022982"/>
    </source>
</evidence>
<organism evidence="15">
    <name type="scientific">Dechloromonas aromatica (strain RCB)</name>
    <dbReference type="NCBI Taxonomy" id="159087"/>
    <lineage>
        <taxon>Bacteria</taxon>
        <taxon>Pseudomonadati</taxon>
        <taxon>Pseudomonadota</taxon>
        <taxon>Betaproteobacteria</taxon>
        <taxon>Rhodocyclales</taxon>
        <taxon>Azonexaceae</taxon>
        <taxon>Dechloromonas</taxon>
    </lineage>
</organism>
<dbReference type="KEGG" id="dar:Daro_1004"/>
<dbReference type="Pfam" id="PF01292">
    <property type="entry name" value="Ni_hydr_CYTB"/>
    <property type="match status" value="1"/>
</dbReference>
<dbReference type="GO" id="GO:0009055">
    <property type="term" value="F:electron transfer activity"/>
    <property type="evidence" value="ECO:0007669"/>
    <property type="project" value="InterPro"/>
</dbReference>
<reference evidence="15" key="1">
    <citation type="submission" date="2005-08" db="EMBL/GenBank/DDBJ databases">
        <title>Complete sequence of Dechloromonas aromatica RCB.</title>
        <authorList>
            <person name="Salinero K.K."/>
            <person name="Copeland A."/>
            <person name="Lucas S."/>
            <person name="Lapidus A."/>
            <person name="Barry K."/>
            <person name="Detter J.C."/>
            <person name="Glavina T."/>
            <person name="Hammon N."/>
            <person name="Israni S."/>
            <person name="Pitluck S."/>
            <person name="Di Bartolo G."/>
            <person name="Trong S."/>
            <person name="Schmutz J."/>
            <person name="Larimer F."/>
            <person name="Land M."/>
            <person name="Ivanova N."/>
            <person name="Richardson P."/>
        </authorList>
    </citation>
    <scope>NUCLEOTIDE SEQUENCE</scope>
    <source>
        <strain evidence="15">RCB</strain>
    </source>
</reference>
<keyword evidence="6 13" id="KW-0812">Transmembrane</keyword>
<keyword evidence="5" id="KW-0349">Heme</keyword>
<keyword evidence="3" id="KW-0813">Transport</keyword>
<dbReference type="InterPro" id="IPR052168">
    <property type="entry name" value="Cytochrome_b561_oxidase"/>
</dbReference>
<evidence type="ECO:0000256" key="2">
    <source>
        <dbReference type="ARBA" id="ARBA00004651"/>
    </source>
</evidence>
<evidence type="ECO:0000256" key="10">
    <source>
        <dbReference type="ARBA" id="ARBA00023004"/>
    </source>
</evidence>
<keyword evidence="11 13" id="KW-0472">Membrane</keyword>
<keyword evidence="9 13" id="KW-1133">Transmembrane helix</keyword>
<feature type="transmembrane region" description="Helical" evidence="13">
    <location>
        <begin position="46"/>
        <end position="64"/>
    </location>
</feature>
<evidence type="ECO:0000256" key="3">
    <source>
        <dbReference type="ARBA" id="ARBA00022448"/>
    </source>
</evidence>
<keyword evidence="8" id="KW-0249">Electron transport</keyword>
<keyword evidence="10" id="KW-0408">Iron</keyword>
<comment type="similarity">
    <text evidence="12">Belongs to the cytochrome b561 family.</text>
</comment>
<evidence type="ECO:0000256" key="6">
    <source>
        <dbReference type="ARBA" id="ARBA00022692"/>
    </source>
</evidence>
<dbReference type="STRING" id="159087.Daro_1004"/>
<sequence>MNTQRYTLPAILLHWGQAVIVLWLLWLGWTMTDLPKGAERSAAYSLHKSLGLLMLVLVALRLLWRARNPAPAPVVSGWEGKVATGTHHLLYVFLVMAPLAGYLASSFTPYAIKFFGVEIPKAGWPDEGLNAAFKLLHVTFVWGGAGLIVLHVAGALKHVFKRDGAIARMLPGGLFQK</sequence>
<evidence type="ECO:0000256" key="11">
    <source>
        <dbReference type="ARBA" id="ARBA00023136"/>
    </source>
</evidence>
<feature type="transmembrane region" description="Helical" evidence="13">
    <location>
        <begin position="132"/>
        <end position="153"/>
    </location>
</feature>
<name>Q47HC1_DECAR</name>
<evidence type="ECO:0000256" key="7">
    <source>
        <dbReference type="ARBA" id="ARBA00022723"/>
    </source>
</evidence>
<dbReference type="GO" id="GO:0005886">
    <property type="term" value="C:plasma membrane"/>
    <property type="evidence" value="ECO:0007669"/>
    <property type="project" value="UniProtKB-SubCell"/>
</dbReference>
<dbReference type="GO" id="GO:0046872">
    <property type="term" value="F:metal ion binding"/>
    <property type="evidence" value="ECO:0007669"/>
    <property type="project" value="UniProtKB-KW"/>
</dbReference>
<accession>Q47HC1</accession>
<dbReference type="PANTHER" id="PTHR30529:SF1">
    <property type="entry name" value="CYTOCHROME B561 HOMOLOG 2"/>
    <property type="match status" value="1"/>
</dbReference>
<dbReference type="SUPFAM" id="SSF81342">
    <property type="entry name" value="Transmembrane di-heme cytochromes"/>
    <property type="match status" value="1"/>
</dbReference>
<dbReference type="GO" id="GO:0020037">
    <property type="term" value="F:heme binding"/>
    <property type="evidence" value="ECO:0007669"/>
    <property type="project" value="TreeGrafter"/>
</dbReference>